<reference evidence="1 2" key="2">
    <citation type="submission" date="2008-10" db="EMBL/GenBank/DDBJ databases">
        <authorList>
            <person name="Fulton L."/>
            <person name="Clifton S."/>
            <person name="Fulton B."/>
            <person name="Xu J."/>
            <person name="Minx P."/>
            <person name="Pepin K.H."/>
            <person name="Johnson M."/>
            <person name="Bhonagiri V."/>
            <person name="Nash W.E."/>
            <person name="Mardis E.R."/>
            <person name="Wilson R.K."/>
        </authorList>
    </citation>
    <scope>NUCLEOTIDE SEQUENCE [LARGE SCALE GENOMIC DNA]</scope>
    <source>
        <strain evidence="1 2">DSM 16992</strain>
    </source>
</reference>
<comment type="caution">
    <text evidence="1">The sequence shown here is derived from an EMBL/GenBank/DDBJ whole genome shotgun (WGS) entry which is preliminary data.</text>
</comment>
<evidence type="ECO:0000313" key="2">
    <source>
        <dbReference type="Proteomes" id="UP000003882"/>
    </source>
</evidence>
<dbReference type="AlphaFoldDB" id="B6XT23"/>
<organism evidence="1 2">
    <name type="scientific">Bifidobacterium catenulatum DSM 16992 = JCM 1194 = LMG 11043</name>
    <dbReference type="NCBI Taxonomy" id="566552"/>
    <lineage>
        <taxon>Bacteria</taxon>
        <taxon>Bacillati</taxon>
        <taxon>Actinomycetota</taxon>
        <taxon>Actinomycetes</taxon>
        <taxon>Bifidobacteriales</taxon>
        <taxon>Bifidobacteriaceae</taxon>
        <taxon>Bifidobacterium</taxon>
    </lineage>
</organism>
<sequence length="79" mass="8559">MVIVSMSFANRCFVLAETGILATNRPFGNVAFSAGTAEEFGRPNVSAETEPQEAIVIAGLLSCFHIGYWGNSSRKSRKF</sequence>
<dbReference type="Proteomes" id="UP000003882">
    <property type="component" value="Unassembled WGS sequence"/>
</dbReference>
<dbReference type="EMBL" id="ABXY01000009">
    <property type="protein sequence ID" value="EEB22185.1"/>
    <property type="molecule type" value="Genomic_DNA"/>
</dbReference>
<name>B6XT23_9BIFI</name>
<proteinExistence type="predicted"/>
<protein>
    <submittedName>
        <fullName evidence="1">Uncharacterized protein</fullName>
    </submittedName>
</protein>
<reference evidence="1 2" key="1">
    <citation type="submission" date="2008-10" db="EMBL/GenBank/DDBJ databases">
        <title>Draft genome sequence of Bifidobacterium catenulatum (DSM 16992).</title>
        <authorList>
            <person name="Sudarsanam P."/>
            <person name="Ley R."/>
            <person name="Guruge J."/>
            <person name="Turnbaugh P.J."/>
            <person name="Mahowald M."/>
            <person name="Liep D."/>
            <person name="Gordon J."/>
        </authorList>
    </citation>
    <scope>NUCLEOTIDE SEQUENCE [LARGE SCALE GENOMIC DNA]</scope>
    <source>
        <strain evidence="1 2">DSM 16992</strain>
    </source>
</reference>
<evidence type="ECO:0000313" key="1">
    <source>
        <dbReference type="EMBL" id="EEB22185.1"/>
    </source>
</evidence>
<accession>B6XT23</accession>
<gene>
    <name evidence="1" type="ORF">BIFCAT_00330</name>
</gene>